<dbReference type="AlphaFoldDB" id="A0A7W8U8M2"/>
<protein>
    <recommendedName>
        <fullName evidence="3">Kazal-like domain-containing protein</fullName>
    </recommendedName>
</protein>
<dbReference type="PROSITE" id="PS51465">
    <property type="entry name" value="KAZAL_2"/>
    <property type="match status" value="1"/>
</dbReference>
<dbReference type="PANTHER" id="PTHR21131:SF0">
    <property type="entry name" value="GEO10195P1-RELATED"/>
    <property type="match status" value="1"/>
</dbReference>
<organism evidence="4 5">
    <name type="scientific">Rhizobium giardinii</name>
    <dbReference type="NCBI Taxonomy" id="56731"/>
    <lineage>
        <taxon>Bacteria</taxon>
        <taxon>Pseudomonadati</taxon>
        <taxon>Pseudomonadota</taxon>
        <taxon>Alphaproteobacteria</taxon>
        <taxon>Hyphomicrobiales</taxon>
        <taxon>Rhizobiaceae</taxon>
        <taxon>Rhizobium/Agrobacterium group</taxon>
        <taxon>Rhizobium</taxon>
    </lineage>
</organism>
<reference evidence="4 5" key="1">
    <citation type="submission" date="2020-08" db="EMBL/GenBank/DDBJ databases">
        <title>Genomic Encyclopedia of Type Strains, Phase IV (KMG-V): Genome sequencing to study the core and pangenomes of soil and plant-associated prokaryotes.</title>
        <authorList>
            <person name="Whitman W."/>
        </authorList>
    </citation>
    <scope>NUCLEOTIDE SEQUENCE [LARGE SCALE GENOMIC DNA]</scope>
    <source>
        <strain evidence="4 5">SEMIA 4084</strain>
    </source>
</reference>
<sequence>MPFRRVTIRIGALMALSLGGLSACTVVVDEPRPEPSYPQMCTMEYDPVCADRGDNRRTFANACQARSNGYRIIGRGECRPQRPDFGDDRPRVCTREYSPVCARQGRRQQTFSNGCMAEAEGFRVIGRGECRRAEMPPIDDSGVPPDRDPDRRPQACTREYAPVCARQGRQRQTFPNACTAEAEGFRVIDNGPCQ</sequence>
<keyword evidence="2" id="KW-0732">Signal</keyword>
<feature type="region of interest" description="Disordered" evidence="1">
    <location>
        <begin position="133"/>
        <end position="155"/>
    </location>
</feature>
<feature type="domain" description="Kazal-like" evidence="3">
    <location>
        <begin position="28"/>
        <end position="80"/>
    </location>
</feature>
<feature type="chain" id="PRO_5030741522" description="Kazal-like domain-containing protein" evidence="2">
    <location>
        <begin position="24"/>
        <end position="194"/>
    </location>
</feature>
<dbReference type="Pfam" id="PF07648">
    <property type="entry name" value="Kazal_2"/>
    <property type="match status" value="2"/>
</dbReference>
<evidence type="ECO:0000313" key="5">
    <source>
        <dbReference type="Proteomes" id="UP000585507"/>
    </source>
</evidence>
<dbReference type="Gene3D" id="3.30.60.30">
    <property type="match status" value="3"/>
</dbReference>
<dbReference type="InterPro" id="IPR036058">
    <property type="entry name" value="Kazal_dom_sf"/>
</dbReference>
<feature type="signal peptide" evidence="2">
    <location>
        <begin position="1"/>
        <end position="23"/>
    </location>
</feature>
<dbReference type="SMART" id="SM00280">
    <property type="entry name" value="KAZAL"/>
    <property type="match status" value="3"/>
</dbReference>
<dbReference type="PANTHER" id="PTHR21131">
    <property type="entry name" value="SERINE-TYPE ENDOPEPTIDASE INHIBITOR"/>
    <property type="match status" value="1"/>
</dbReference>
<comment type="caution">
    <text evidence="4">The sequence shown here is derived from an EMBL/GenBank/DDBJ whole genome shotgun (WGS) entry which is preliminary data.</text>
</comment>
<dbReference type="Proteomes" id="UP000585507">
    <property type="component" value="Unassembled WGS sequence"/>
</dbReference>
<accession>A0A7W8U8M2</accession>
<evidence type="ECO:0000259" key="3">
    <source>
        <dbReference type="PROSITE" id="PS51465"/>
    </source>
</evidence>
<dbReference type="InterPro" id="IPR002350">
    <property type="entry name" value="Kazal_dom"/>
</dbReference>
<dbReference type="InterPro" id="IPR053265">
    <property type="entry name" value="Serpin"/>
</dbReference>
<gene>
    <name evidence="4" type="ORF">GGD55_001539</name>
</gene>
<dbReference type="Pfam" id="PF00050">
    <property type="entry name" value="Kazal_1"/>
    <property type="match status" value="1"/>
</dbReference>
<proteinExistence type="predicted"/>
<dbReference type="EMBL" id="JACHBK010000003">
    <property type="protein sequence ID" value="MBB5534856.1"/>
    <property type="molecule type" value="Genomic_DNA"/>
</dbReference>
<dbReference type="PROSITE" id="PS51257">
    <property type="entry name" value="PROKAR_LIPOPROTEIN"/>
    <property type="match status" value="1"/>
</dbReference>
<evidence type="ECO:0000256" key="2">
    <source>
        <dbReference type="SAM" id="SignalP"/>
    </source>
</evidence>
<evidence type="ECO:0000313" key="4">
    <source>
        <dbReference type="EMBL" id="MBB5534856.1"/>
    </source>
</evidence>
<evidence type="ECO:0000256" key="1">
    <source>
        <dbReference type="SAM" id="MobiDB-lite"/>
    </source>
</evidence>
<dbReference type="CDD" id="cd00104">
    <property type="entry name" value="KAZAL_FS"/>
    <property type="match status" value="1"/>
</dbReference>
<dbReference type="SUPFAM" id="SSF100895">
    <property type="entry name" value="Kazal-type serine protease inhibitors"/>
    <property type="match status" value="3"/>
</dbReference>
<keyword evidence="5" id="KW-1185">Reference proteome</keyword>
<name>A0A7W8U8M2_9HYPH</name>